<evidence type="ECO:0000313" key="3">
    <source>
        <dbReference type="Proteomes" id="UP001432027"/>
    </source>
</evidence>
<name>A0AAV5T3R3_9BILA</name>
<dbReference type="Proteomes" id="UP001432027">
    <property type="component" value="Unassembled WGS sequence"/>
</dbReference>
<protein>
    <submittedName>
        <fullName evidence="2">Uncharacterized protein</fullName>
    </submittedName>
</protein>
<evidence type="ECO:0000256" key="1">
    <source>
        <dbReference type="SAM" id="MobiDB-lite"/>
    </source>
</evidence>
<feature type="non-terminal residue" evidence="2">
    <location>
        <position position="1"/>
    </location>
</feature>
<dbReference type="EMBL" id="BTSX01000003">
    <property type="protein sequence ID" value="GMS90222.1"/>
    <property type="molecule type" value="Genomic_DNA"/>
</dbReference>
<evidence type="ECO:0000313" key="2">
    <source>
        <dbReference type="EMBL" id="GMS90222.1"/>
    </source>
</evidence>
<dbReference type="AlphaFoldDB" id="A0AAV5T3R3"/>
<organism evidence="2 3">
    <name type="scientific">Pristionchus entomophagus</name>
    <dbReference type="NCBI Taxonomy" id="358040"/>
    <lineage>
        <taxon>Eukaryota</taxon>
        <taxon>Metazoa</taxon>
        <taxon>Ecdysozoa</taxon>
        <taxon>Nematoda</taxon>
        <taxon>Chromadorea</taxon>
        <taxon>Rhabditida</taxon>
        <taxon>Rhabditina</taxon>
        <taxon>Diplogasteromorpha</taxon>
        <taxon>Diplogasteroidea</taxon>
        <taxon>Neodiplogasteridae</taxon>
        <taxon>Pristionchus</taxon>
    </lineage>
</organism>
<sequence length="453" mass="48798">FRSHCHPTISLPPRAPIELSINRFDRSTVASQSTVVRAFEFFPLCPTPSDLPWDYCTWSIRWFSLHSFVSMRLHLVSLALLLLALCRPSSSATIFSSTEAKSTRISVDDYATKAKGVIDGSKLSVDATKLAALFDAIPNTLLYLILKDNLDSLPAFYKDALYNGVLCEFDDAKAAVNKVLYGTETAPADRNTEESAVGIACSVPATKTEYPCYCTDKKPLLLCLVDPIKPTGTKKTCKDVAMKALHDNAPEFEAIFNDGSKLKTMIGQQTKIGEMFPTDDPIVGKIFCQAMNPNVAELVKAVYAADASFWTQDAIVSAVLDAASGYTDETDPEVACADEEFKNSEYGKCMCPLEKGILGYCFPKMVGEALKASGYLKCVEPTTNPKTEPQPTFVAAKKPTEVKAAPVLKAPTPTTAPAPPGNDTTTDDPNGAAATSSLPLASLTAAAAMLLRQ</sequence>
<comment type="caution">
    <text evidence="2">The sequence shown here is derived from an EMBL/GenBank/DDBJ whole genome shotgun (WGS) entry which is preliminary data.</text>
</comment>
<feature type="region of interest" description="Disordered" evidence="1">
    <location>
        <begin position="404"/>
        <end position="437"/>
    </location>
</feature>
<proteinExistence type="predicted"/>
<gene>
    <name evidence="2" type="ORF">PENTCL1PPCAC_12397</name>
</gene>
<accession>A0AAV5T3R3</accession>
<keyword evidence="3" id="KW-1185">Reference proteome</keyword>
<feature type="compositionally biased region" description="Low complexity" evidence="1">
    <location>
        <begin position="421"/>
        <end position="437"/>
    </location>
</feature>
<reference evidence="2" key="1">
    <citation type="submission" date="2023-10" db="EMBL/GenBank/DDBJ databases">
        <title>Genome assembly of Pristionchus species.</title>
        <authorList>
            <person name="Yoshida K."/>
            <person name="Sommer R.J."/>
        </authorList>
    </citation>
    <scope>NUCLEOTIDE SEQUENCE</scope>
    <source>
        <strain evidence="2">RS0144</strain>
    </source>
</reference>